<sequence length="187" mass="22310">MLEIVIPETHERLWDELKEEFVHVDFKETKLQLEHSLISLKKWEQIWHKPFLATKDKTYEEIRSYIQCMTLNHGVEGIVYDWISKDQVECIIKYIKDDMTATWFKEDGLIGAQKNSRQIITAEIIYYWMITLNIPVEFQKWHLNQLLTLIKVVSIKNGKEKKMDKRQAARERAALNAKRRAEFNSKG</sequence>
<name>A0A8S5UZH3_9CAUD</name>
<proteinExistence type="predicted"/>
<dbReference type="EMBL" id="BK016174">
    <property type="protein sequence ID" value="DAF99888.1"/>
    <property type="molecule type" value="Genomic_DNA"/>
</dbReference>
<reference evidence="1" key="1">
    <citation type="journal article" date="2021" name="Proc. Natl. Acad. Sci. U.S.A.">
        <title>A Catalog of Tens of Thousands of Viruses from Human Metagenomes Reveals Hidden Associations with Chronic Diseases.</title>
        <authorList>
            <person name="Tisza M.J."/>
            <person name="Buck C.B."/>
        </authorList>
    </citation>
    <scope>NUCLEOTIDE SEQUENCE</scope>
    <source>
        <strain evidence="1">CtJT77</strain>
    </source>
</reference>
<accession>A0A8S5UZH3</accession>
<evidence type="ECO:0000313" key="1">
    <source>
        <dbReference type="EMBL" id="DAF99888.1"/>
    </source>
</evidence>
<organism evidence="1">
    <name type="scientific">Siphoviridae sp. ctJT77</name>
    <dbReference type="NCBI Taxonomy" id="2825432"/>
    <lineage>
        <taxon>Viruses</taxon>
        <taxon>Duplodnaviria</taxon>
        <taxon>Heunggongvirae</taxon>
        <taxon>Uroviricota</taxon>
        <taxon>Caudoviricetes</taxon>
    </lineage>
</organism>
<protein>
    <submittedName>
        <fullName evidence="1">Uncharacterized protein</fullName>
    </submittedName>
</protein>